<feature type="compositionally biased region" description="Basic and acidic residues" evidence="1">
    <location>
        <begin position="142"/>
        <end position="152"/>
    </location>
</feature>
<name>A0A2P5X717_GOSBA</name>
<sequence>MSSQNQGVSLSSPADPPMRRKRGRPRKDETVQGDNSPVTPVSDNLNKNKQSVDMSDPASEDMVGQMVSGVIEGSFDAGYLLNVKVGDTNTHLRGVVFLPGRFTPITAANDVAPNVKMYKRKEIPFPFVGPQGHLDATSPSGKSEKPIEHKNDTPNVLDQGLHIGLQSGATPVSESQSASILIPPASNLPMNDTGLPLGQKVLQDLIADIGLQNNKAVGVGQDQSLQGFEAFKLMKGPNINAEVPKASASISATFACTLPVSETVNLKPQVEHQAVSFDLKPQELFGDGKSLDLVNNQTPKFPEPEPQAISCEPTAIDVFGKQASKFPEHEPQVMPCESGGIKMFGKRPSKFPEPETQPMTCEPTGINMFGKRASKFPEPEPQGMPCEPAEIHMFGKQASKFAEPEPRAIPCEPIGIDVFGKQASKFPEPEPLSMHCEPAGINMFGKQASKFPEPETQPVHCEPTGINMFPSVPYRAPSPRSLNLRRKGLYPPKVVQVVPGINMFGKQASKFPEPETQPMHCEPTGINIFGKQATKFPEPEPQAMPCGPTGINMFGKQPSKFPDPQAMPCESTGINNFGKQASKFPEPELRTMSCEPTRINIFGKQASKFPEPEPQTIPCEPTGLNMFGKQASKFLEPEHQAIPCELTGLNMFGKQASSRQDIDISEDTQLELAKKIMTGTNTAHMDGLFASDATTTTTVAPPCSVSMTSLPIMIFGAETIPSAHKPAAEESVFPRMVVPEVSSSSMAINTNSVESNAKDAIPPAQS</sequence>
<feature type="compositionally biased region" description="Polar residues" evidence="1">
    <location>
        <begin position="32"/>
        <end position="53"/>
    </location>
</feature>
<feature type="region of interest" description="Disordered" evidence="1">
    <location>
        <begin position="129"/>
        <end position="152"/>
    </location>
</feature>
<organism evidence="2 3">
    <name type="scientific">Gossypium barbadense</name>
    <name type="common">Sea Island cotton</name>
    <name type="synonym">Hibiscus barbadensis</name>
    <dbReference type="NCBI Taxonomy" id="3634"/>
    <lineage>
        <taxon>Eukaryota</taxon>
        <taxon>Viridiplantae</taxon>
        <taxon>Streptophyta</taxon>
        <taxon>Embryophyta</taxon>
        <taxon>Tracheophyta</taxon>
        <taxon>Spermatophyta</taxon>
        <taxon>Magnoliopsida</taxon>
        <taxon>eudicotyledons</taxon>
        <taxon>Gunneridae</taxon>
        <taxon>Pentapetalae</taxon>
        <taxon>rosids</taxon>
        <taxon>malvids</taxon>
        <taxon>Malvales</taxon>
        <taxon>Malvaceae</taxon>
        <taxon>Malvoideae</taxon>
        <taxon>Gossypium</taxon>
    </lineage>
</organism>
<dbReference type="AlphaFoldDB" id="A0A2P5X717"/>
<evidence type="ECO:0000313" key="2">
    <source>
        <dbReference type="EMBL" id="PPR99131.1"/>
    </source>
</evidence>
<dbReference type="Proteomes" id="UP000239757">
    <property type="component" value="Unassembled WGS sequence"/>
</dbReference>
<accession>A0A2P5X717</accession>
<dbReference type="OrthoDB" id="1919336at2759"/>
<dbReference type="InterPro" id="IPR045881">
    <property type="entry name" value="MNM1-like"/>
</dbReference>
<reference evidence="2 3" key="1">
    <citation type="submission" date="2015-01" db="EMBL/GenBank/DDBJ databases">
        <title>Genome of allotetraploid Gossypium barbadense reveals genomic plasticity and fiber elongation in cotton evolution.</title>
        <authorList>
            <person name="Chen X."/>
            <person name="Liu X."/>
            <person name="Zhao B."/>
            <person name="Zheng H."/>
            <person name="Hu Y."/>
            <person name="Lu G."/>
            <person name="Yang C."/>
            <person name="Chen J."/>
            <person name="Shan C."/>
            <person name="Zhang L."/>
            <person name="Zhou Y."/>
            <person name="Wang L."/>
            <person name="Guo W."/>
            <person name="Bai Y."/>
            <person name="Ruan J."/>
            <person name="Shangguan X."/>
            <person name="Mao Y."/>
            <person name="Jiang J."/>
            <person name="Zhu Y."/>
            <person name="Lei J."/>
            <person name="Kang H."/>
            <person name="Chen S."/>
            <person name="He X."/>
            <person name="Wang R."/>
            <person name="Wang Y."/>
            <person name="Chen J."/>
            <person name="Wang L."/>
            <person name="Yu S."/>
            <person name="Wang B."/>
            <person name="Wei J."/>
            <person name="Song S."/>
            <person name="Lu X."/>
            <person name="Gao Z."/>
            <person name="Gu W."/>
            <person name="Deng X."/>
            <person name="Ma D."/>
            <person name="Wang S."/>
            <person name="Liang W."/>
            <person name="Fang L."/>
            <person name="Cai C."/>
            <person name="Zhu X."/>
            <person name="Zhou B."/>
            <person name="Zhang Y."/>
            <person name="Chen Z."/>
            <person name="Xu S."/>
            <person name="Zhu R."/>
            <person name="Wang S."/>
            <person name="Zhang T."/>
            <person name="Zhao G."/>
        </authorList>
    </citation>
    <scope>NUCLEOTIDE SEQUENCE [LARGE SCALE GENOMIC DNA]</scope>
    <source>
        <strain evidence="3">cv. Xinhai21</strain>
        <tissue evidence="2">Leaf</tissue>
    </source>
</reference>
<gene>
    <name evidence="2" type="ORF">GOBAR_AA21542</name>
</gene>
<dbReference type="PANTHER" id="PTHR34682:SF3">
    <property type="entry name" value="AT HOOK MOTIF-CONTAINING PROTEIN"/>
    <property type="match status" value="1"/>
</dbReference>
<evidence type="ECO:0008006" key="4">
    <source>
        <dbReference type="Google" id="ProtNLM"/>
    </source>
</evidence>
<feature type="compositionally biased region" description="Polar residues" evidence="1">
    <location>
        <begin position="1"/>
        <end position="12"/>
    </location>
</feature>
<proteinExistence type="predicted"/>
<feature type="region of interest" description="Disordered" evidence="1">
    <location>
        <begin position="1"/>
        <end position="61"/>
    </location>
</feature>
<evidence type="ECO:0000256" key="1">
    <source>
        <dbReference type="SAM" id="MobiDB-lite"/>
    </source>
</evidence>
<protein>
    <recommendedName>
        <fullName evidence="4">AT hook motif-containing protein</fullName>
    </recommendedName>
</protein>
<evidence type="ECO:0000313" key="3">
    <source>
        <dbReference type="Proteomes" id="UP000239757"/>
    </source>
</evidence>
<dbReference type="PANTHER" id="PTHR34682">
    <property type="entry name" value="AT HOOK MOTIF-CONTAINING PROTEIN"/>
    <property type="match status" value="1"/>
</dbReference>
<dbReference type="EMBL" id="KZ665536">
    <property type="protein sequence ID" value="PPR99131.1"/>
    <property type="molecule type" value="Genomic_DNA"/>
</dbReference>